<evidence type="ECO:0000256" key="4">
    <source>
        <dbReference type="ARBA" id="ARBA00023034"/>
    </source>
</evidence>
<organism evidence="7 8">
    <name type="scientific">Dreissena polymorpha</name>
    <name type="common">Zebra mussel</name>
    <name type="synonym">Mytilus polymorpha</name>
    <dbReference type="NCBI Taxonomy" id="45954"/>
    <lineage>
        <taxon>Eukaryota</taxon>
        <taxon>Metazoa</taxon>
        <taxon>Spiralia</taxon>
        <taxon>Lophotrochozoa</taxon>
        <taxon>Mollusca</taxon>
        <taxon>Bivalvia</taxon>
        <taxon>Autobranchia</taxon>
        <taxon>Heteroconchia</taxon>
        <taxon>Euheterodonta</taxon>
        <taxon>Imparidentia</taxon>
        <taxon>Neoheterodontei</taxon>
        <taxon>Myida</taxon>
        <taxon>Dreissenoidea</taxon>
        <taxon>Dreissenidae</taxon>
        <taxon>Dreissena</taxon>
    </lineage>
</organism>
<dbReference type="EMBL" id="JAIWYP010000001">
    <property type="protein sequence ID" value="KAH3892480.1"/>
    <property type="molecule type" value="Genomic_DNA"/>
</dbReference>
<evidence type="ECO:0000256" key="5">
    <source>
        <dbReference type="ARBA" id="ARBA00023136"/>
    </source>
</evidence>
<reference evidence="7" key="2">
    <citation type="submission" date="2020-11" db="EMBL/GenBank/DDBJ databases">
        <authorList>
            <person name="McCartney M.A."/>
            <person name="Auch B."/>
            <person name="Kono T."/>
            <person name="Mallez S."/>
            <person name="Becker A."/>
            <person name="Gohl D.M."/>
            <person name="Silverstein K.A.T."/>
            <person name="Koren S."/>
            <person name="Bechman K.B."/>
            <person name="Herman A."/>
            <person name="Abrahante J.E."/>
            <person name="Garbe J."/>
        </authorList>
    </citation>
    <scope>NUCLEOTIDE SEQUENCE</scope>
    <source>
        <strain evidence="7">Duluth1</strain>
        <tissue evidence="7">Whole animal</tissue>
    </source>
</reference>
<evidence type="ECO:0000313" key="8">
    <source>
        <dbReference type="Proteomes" id="UP000828390"/>
    </source>
</evidence>
<protein>
    <recommendedName>
        <fullName evidence="6">Caveolin</fullName>
    </recommendedName>
</protein>
<name>A0A9D4NDN9_DREPO</name>
<comment type="function">
    <text evidence="6">May act as a scaffolding protein within caveolar membranes. Interacts directly with G-protein alpha subunits and can functionally regulate their activity.</text>
</comment>
<dbReference type="PANTHER" id="PTHR10844:SF19">
    <property type="entry name" value="CAVEOLIN-2"/>
    <property type="match status" value="1"/>
</dbReference>
<dbReference type="AlphaFoldDB" id="A0A9D4NDN9"/>
<sequence>MANLDQRDPNDLNSHVKAEFEDILGEPEGVRSIGCVWSLSFKCFNLCRDICYKLATLFTGICMAIHLGHVMACVAYQHVWLITPCMKICEIECVPLRKCLYICVDCCLGPICESCGLMLSKIKISKA</sequence>
<evidence type="ECO:0000256" key="1">
    <source>
        <dbReference type="ARBA" id="ARBA00004202"/>
    </source>
</evidence>
<dbReference type="GO" id="GO:0000139">
    <property type="term" value="C:Golgi membrane"/>
    <property type="evidence" value="ECO:0007669"/>
    <property type="project" value="UniProtKB-SubCell"/>
</dbReference>
<accession>A0A9D4NDN9</accession>
<dbReference type="GO" id="GO:0070836">
    <property type="term" value="P:caveola assembly"/>
    <property type="evidence" value="ECO:0007669"/>
    <property type="project" value="InterPro"/>
</dbReference>
<comment type="similarity">
    <text evidence="2 6">Belongs to the caveolin family.</text>
</comment>
<evidence type="ECO:0000256" key="2">
    <source>
        <dbReference type="ARBA" id="ARBA00010988"/>
    </source>
</evidence>
<dbReference type="GO" id="GO:0060090">
    <property type="term" value="F:molecular adaptor activity"/>
    <property type="evidence" value="ECO:0007669"/>
    <property type="project" value="TreeGrafter"/>
</dbReference>
<keyword evidence="3 6" id="KW-1003">Cell membrane</keyword>
<evidence type="ECO:0000256" key="3">
    <source>
        <dbReference type="ARBA" id="ARBA00022475"/>
    </source>
</evidence>
<dbReference type="GO" id="GO:0005901">
    <property type="term" value="C:caveola"/>
    <property type="evidence" value="ECO:0007669"/>
    <property type="project" value="UniProtKB-SubCell"/>
</dbReference>
<keyword evidence="8" id="KW-1185">Reference proteome</keyword>
<dbReference type="Proteomes" id="UP000828390">
    <property type="component" value="Unassembled WGS sequence"/>
</dbReference>
<evidence type="ECO:0000313" key="7">
    <source>
        <dbReference type="EMBL" id="KAH3892480.1"/>
    </source>
</evidence>
<dbReference type="InterPro" id="IPR001612">
    <property type="entry name" value="Caveolin"/>
</dbReference>
<comment type="subcellular location">
    <subcellularLocation>
        <location evidence="1 6">Cell membrane</location>
        <topology evidence="1 6">Peripheral membrane protein</topology>
    </subcellularLocation>
    <subcellularLocation>
        <location evidence="6">Golgi apparatus membrane</location>
        <topology evidence="6">Peripheral membrane protein</topology>
    </subcellularLocation>
    <subcellularLocation>
        <location evidence="6">Membrane</location>
        <location evidence="6">Caveola</location>
        <topology evidence="6">Peripheral membrane protein</topology>
    </subcellularLocation>
</comment>
<keyword evidence="4 6" id="KW-0333">Golgi apparatus</keyword>
<reference evidence="7" key="1">
    <citation type="journal article" date="2019" name="bioRxiv">
        <title>The Genome of the Zebra Mussel, Dreissena polymorpha: A Resource for Invasive Species Research.</title>
        <authorList>
            <person name="McCartney M.A."/>
            <person name="Auch B."/>
            <person name="Kono T."/>
            <person name="Mallez S."/>
            <person name="Zhang Y."/>
            <person name="Obille A."/>
            <person name="Becker A."/>
            <person name="Abrahante J.E."/>
            <person name="Garbe J."/>
            <person name="Badalamenti J.P."/>
            <person name="Herman A."/>
            <person name="Mangelson H."/>
            <person name="Liachko I."/>
            <person name="Sullivan S."/>
            <person name="Sone E.D."/>
            <person name="Koren S."/>
            <person name="Silverstein K.A.T."/>
            <person name="Beckman K.B."/>
            <person name="Gohl D.M."/>
        </authorList>
    </citation>
    <scope>NUCLEOTIDE SEQUENCE</scope>
    <source>
        <strain evidence="7">Duluth1</strain>
        <tissue evidence="7">Whole animal</tissue>
    </source>
</reference>
<dbReference type="PANTHER" id="PTHR10844">
    <property type="entry name" value="CAVEOLIN"/>
    <property type="match status" value="1"/>
</dbReference>
<proteinExistence type="inferred from homology"/>
<keyword evidence="5 6" id="KW-0472">Membrane</keyword>
<dbReference type="Pfam" id="PF01146">
    <property type="entry name" value="Caveolin"/>
    <property type="match status" value="1"/>
</dbReference>
<comment type="caution">
    <text evidence="7">The sequence shown here is derived from an EMBL/GenBank/DDBJ whole genome shotgun (WGS) entry which is preliminary data.</text>
</comment>
<evidence type="ECO:0000256" key="6">
    <source>
        <dbReference type="RuleBase" id="RU000680"/>
    </source>
</evidence>
<gene>
    <name evidence="7" type="ORF">DPMN_016598</name>
</gene>